<reference evidence="9" key="1">
    <citation type="journal article" date="2019" name="Int. J. Syst. Evol. Microbiol.">
        <title>The Global Catalogue of Microorganisms (GCM) 10K type strain sequencing project: providing services to taxonomists for standard genome sequencing and annotation.</title>
        <authorList>
            <consortium name="The Broad Institute Genomics Platform"/>
            <consortium name="The Broad Institute Genome Sequencing Center for Infectious Disease"/>
            <person name="Wu L."/>
            <person name="Ma J."/>
        </authorList>
    </citation>
    <scope>NUCLEOTIDE SEQUENCE [LARGE SCALE GENOMIC DNA]</scope>
    <source>
        <strain evidence="9">JCM 15591</strain>
    </source>
</reference>
<dbReference type="InterPro" id="IPR003953">
    <property type="entry name" value="FAD-dep_OxRdtase_2_FAD-bd"/>
</dbReference>
<dbReference type="Gene3D" id="3.50.50.60">
    <property type="entry name" value="FAD/NAD(P)-binding domain"/>
    <property type="match status" value="1"/>
</dbReference>
<dbReference type="PANTHER" id="PTHR46091:SF3">
    <property type="entry name" value="AMINE OXIDASE DOMAIN-CONTAINING PROTEIN"/>
    <property type="match status" value="1"/>
</dbReference>
<sequence length="252" mass="27409">MPANFDHFHYPGFDFAVPNDPAQYRQRLGERFPSERDAIATYFRDVRGAADWYGLETWSWSARAGVRASLAAGRPRARRLALMTTGDYLNTHFRDPKLRALLASQWGDYGLPPAHSAFGSHALIVHHYRHGAWFPVGGSEALAEAAREEIEAHGGSCRINHEVTEVVIENGRAVGVRAHVKVGRGGRDEVFRAPLVVSDAGAQTTYASLLPDGVADSMRAAAAASESSMTALTPYQGLTGDPARLGFQGENH</sequence>
<evidence type="ECO:0000256" key="3">
    <source>
        <dbReference type="ARBA" id="ARBA00022827"/>
    </source>
</evidence>
<keyword evidence="3" id="KW-0274">FAD</keyword>
<dbReference type="SUPFAM" id="SSF51905">
    <property type="entry name" value="FAD/NAD(P)-binding domain"/>
    <property type="match status" value="1"/>
</dbReference>
<name>A0ABP4WY57_9MICO</name>
<evidence type="ECO:0000256" key="5">
    <source>
        <dbReference type="ARBA" id="ARBA00023002"/>
    </source>
</evidence>
<evidence type="ECO:0000313" key="9">
    <source>
        <dbReference type="Proteomes" id="UP001501475"/>
    </source>
</evidence>
<evidence type="ECO:0000256" key="2">
    <source>
        <dbReference type="ARBA" id="ARBA00022729"/>
    </source>
</evidence>
<dbReference type="InterPro" id="IPR036188">
    <property type="entry name" value="FAD/NAD-bd_sf"/>
</dbReference>
<organism evidence="8 9">
    <name type="scientific">Nostocoides vanveenii</name>
    <dbReference type="NCBI Taxonomy" id="330835"/>
    <lineage>
        <taxon>Bacteria</taxon>
        <taxon>Bacillati</taxon>
        <taxon>Actinomycetota</taxon>
        <taxon>Actinomycetes</taxon>
        <taxon>Micrococcales</taxon>
        <taxon>Intrasporangiaceae</taxon>
        <taxon>Nostocoides</taxon>
    </lineage>
</organism>
<proteinExistence type="predicted"/>
<dbReference type="EMBL" id="BAAAPN010000057">
    <property type="protein sequence ID" value="GAA1765746.1"/>
    <property type="molecule type" value="Genomic_DNA"/>
</dbReference>
<keyword evidence="2" id="KW-0732">Signal</keyword>
<evidence type="ECO:0000259" key="7">
    <source>
        <dbReference type="Pfam" id="PF00890"/>
    </source>
</evidence>
<keyword evidence="6" id="KW-0520">NAD</keyword>
<evidence type="ECO:0000256" key="6">
    <source>
        <dbReference type="ARBA" id="ARBA00023027"/>
    </source>
</evidence>
<keyword evidence="1" id="KW-0285">Flavoprotein</keyword>
<dbReference type="PANTHER" id="PTHR46091">
    <property type="entry name" value="BLR7054 PROTEIN"/>
    <property type="match status" value="1"/>
</dbReference>
<keyword evidence="4" id="KW-0521">NADP</keyword>
<keyword evidence="5" id="KW-0560">Oxidoreductase</keyword>
<comment type="caution">
    <text evidence="8">The sequence shown here is derived from an EMBL/GenBank/DDBJ whole genome shotgun (WGS) entry which is preliminary data.</text>
</comment>
<dbReference type="InterPro" id="IPR052206">
    <property type="entry name" value="Retinol_saturase"/>
</dbReference>
<accession>A0ABP4WY57</accession>
<evidence type="ECO:0000256" key="4">
    <source>
        <dbReference type="ARBA" id="ARBA00022857"/>
    </source>
</evidence>
<keyword evidence="9" id="KW-1185">Reference proteome</keyword>
<dbReference type="Proteomes" id="UP001501475">
    <property type="component" value="Unassembled WGS sequence"/>
</dbReference>
<protein>
    <recommendedName>
        <fullName evidence="7">FAD-dependent oxidoreductase 2 FAD-binding domain-containing protein</fullName>
    </recommendedName>
</protein>
<dbReference type="RefSeq" id="WP_344067508.1">
    <property type="nucleotide sequence ID" value="NZ_BAAAPN010000057.1"/>
</dbReference>
<feature type="domain" description="FAD-dependent oxidoreductase 2 FAD-binding" evidence="7">
    <location>
        <begin position="26"/>
        <end position="220"/>
    </location>
</feature>
<evidence type="ECO:0000256" key="1">
    <source>
        <dbReference type="ARBA" id="ARBA00022630"/>
    </source>
</evidence>
<gene>
    <name evidence="8" type="ORF">GCM10009810_25750</name>
</gene>
<dbReference type="Pfam" id="PF00890">
    <property type="entry name" value="FAD_binding_2"/>
    <property type="match status" value="1"/>
</dbReference>
<evidence type="ECO:0000313" key="8">
    <source>
        <dbReference type="EMBL" id="GAA1765746.1"/>
    </source>
</evidence>